<sequence>MKRFAFYRIFRIVWMSVKFFTQITLFQRRYKGRFTPSVTEKWELLVTKQAKEYKRIALDLGGLMIKMGQFLSTRADIMPPSFIAELEGLTDHVTAVPTKKAIELLEDEWNTSYEDFLTNLSDGPIASASIGEVYKATLKDGTPVAVKIQRPDIERILSVDFRAMRIVIWLLKRFTPFSKQIDFNLLYKEMVDTIGAELNFLQELKNGRSFSARFATMSGIRFPVYYDEFSTRRVLVMEWIEGSRITDLAFLDKNNINRRELSERLFRLFLEQVLDGGQFHADPHGGNILVQEDGTLFLIDFGMIVNITSDEARSILKIVEGIIFTQYDQVLNGLEEMNFLLPSADRRVLADAIESVVKAYESNDLNEMNSFVVDRLLDDLKEIVRTQPVQLPAEFAFLGRAVSIFVGVLHVLDPNVDLLAIGRPRILEWAKKRTIGNGTFSKKDAQRIALNVIGPLRTLPKKVTTFLEEPTRMREYIQTRDVARERERSRLQTRTFMGIITVLSLGTVFFSIWDEHIPLLATSVFFFISSAWMFKRSK</sequence>
<keyword evidence="4" id="KW-0418">Kinase</keyword>
<evidence type="ECO:0000313" key="4">
    <source>
        <dbReference type="EMBL" id="HJF32049.1"/>
    </source>
</evidence>
<organism evidence="4 5">
    <name type="scientific">Sporosarcina psychrophila</name>
    <name type="common">Bacillus psychrophilus</name>
    <dbReference type="NCBI Taxonomy" id="1476"/>
    <lineage>
        <taxon>Bacteria</taxon>
        <taxon>Bacillati</taxon>
        <taxon>Bacillota</taxon>
        <taxon>Bacilli</taxon>
        <taxon>Bacillales</taxon>
        <taxon>Caryophanaceae</taxon>
        <taxon>Sporosarcina</taxon>
    </lineage>
</organism>
<evidence type="ECO:0000259" key="3">
    <source>
        <dbReference type="Pfam" id="PF03109"/>
    </source>
</evidence>
<gene>
    <name evidence="4" type="ORF">K8V56_09770</name>
</gene>
<comment type="similarity">
    <text evidence="1">Belongs to the protein kinase superfamily. ADCK protein kinase family.</text>
</comment>
<evidence type="ECO:0000313" key="5">
    <source>
        <dbReference type="Proteomes" id="UP000698173"/>
    </source>
</evidence>
<dbReference type="InterPro" id="IPR050154">
    <property type="entry name" value="UbiB_kinase"/>
</dbReference>
<proteinExistence type="inferred from homology"/>
<dbReference type="Gene3D" id="1.10.510.10">
    <property type="entry name" value="Transferase(Phosphotransferase) domain 1"/>
    <property type="match status" value="1"/>
</dbReference>
<dbReference type="InterPro" id="IPR011009">
    <property type="entry name" value="Kinase-like_dom_sf"/>
</dbReference>
<dbReference type="GO" id="GO:0016301">
    <property type="term" value="F:kinase activity"/>
    <property type="evidence" value="ECO:0007669"/>
    <property type="project" value="UniProtKB-KW"/>
</dbReference>
<dbReference type="PANTHER" id="PTHR10566">
    <property type="entry name" value="CHAPERONE-ACTIVITY OF BC1 COMPLEX CABC1 -RELATED"/>
    <property type="match status" value="1"/>
</dbReference>
<keyword evidence="2" id="KW-0812">Transmembrane</keyword>
<name>A0A921FYR5_SPOPS</name>
<dbReference type="AlphaFoldDB" id="A0A921FYR5"/>
<feature type="transmembrane region" description="Helical" evidence="2">
    <location>
        <begin position="495"/>
        <end position="513"/>
    </location>
</feature>
<keyword evidence="4" id="KW-0808">Transferase</keyword>
<dbReference type="SUPFAM" id="SSF56112">
    <property type="entry name" value="Protein kinase-like (PK-like)"/>
    <property type="match status" value="1"/>
</dbReference>
<feature type="transmembrane region" description="Helical" evidence="2">
    <location>
        <begin position="519"/>
        <end position="534"/>
    </location>
</feature>
<dbReference type="EMBL" id="DYWT01000164">
    <property type="protein sequence ID" value="HJF32049.1"/>
    <property type="molecule type" value="Genomic_DNA"/>
</dbReference>
<reference evidence="4" key="1">
    <citation type="journal article" date="2021" name="PeerJ">
        <title>Extensive microbial diversity within the chicken gut microbiome revealed by metagenomics and culture.</title>
        <authorList>
            <person name="Gilroy R."/>
            <person name="Ravi A."/>
            <person name="Getino M."/>
            <person name="Pursley I."/>
            <person name="Horton D.L."/>
            <person name="Alikhan N.F."/>
            <person name="Baker D."/>
            <person name="Gharbi K."/>
            <person name="Hall N."/>
            <person name="Watson M."/>
            <person name="Adriaenssens E.M."/>
            <person name="Foster-Nyarko E."/>
            <person name="Jarju S."/>
            <person name="Secka A."/>
            <person name="Antonio M."/>
            <person name="Oren A."/>
            <person name="Chaudhuri R.R."/>
            <person name="La Ragione R."/>
            <person name="Hildebrand F."/>
            <person name="Pallen M.J."/>
        </authorList>
    </citation>
    <scope>NUCLEOTIDE SEQUENCE</scope>
    <source>
        <strain evidence="4">CHK171-7178</strain>
    </source>
</reference>
<keyword evidence="2" id="KW-0472">Membrane</keyword>
<dbReference type="InterPro" id="IPR004147">
    <property type="entry name" value="ABC1_dom"/>
</dbReference>
<feature type="domain" description="ABC1 atypical kinase-like" evidence="3">
    <location>
        <begin position="89"/>
        <end position="331"/>
    </location>
</feature>
<evidence type="ECO:0000256" key="2">
    <source>
        <dbReference type="SAM" id="Phobius"/>
    </source>
</evidence>
<reference evidence="4" key="2">
    <citation type="submission" date="2021-09" db="EMBL/GenBank/DDBJ databases">
        <authorList>
            <person name="Gilroy R."/>
        </authorList>
    </citation>
    <scope>NUCLEOTIDE SEQUENCE</scope>
    <source>
        <strain evidence="4">CHK171-7178</strain>
    </source>
</reference>
<dbReference type="Pfam" id="PF03109">
    <property type="entry name" value="ABC1"/>
    <property type="match status" value="1"/>
</dbReference>
<dbReference type="Proteomes" id="UP000698173">
    <property type="component" value="Unassembled WGS sequence"/>
</dbReference>
<evidence type="ECO:0000256" key="1">
    <source>
        <dbReference type="ARBA" id="ARBA00009670"/>
    </source>
</evidence>
<protein>
    <submittedName>
        <fullName evidence="4">AarF/ABC1/UbiB kinase family protein</fullName>
    </submittedName>
</protein>
<keyword evidence="2" id="KW-1133">Transmembrane helix</keyword>
<accession>A0A921FYR5</accession>
<comment type="caution">
    <text evidence="4">The sequence shown here is derived from an EMBL/GenBank/DDBJ whole genome shotgun (WGS) entry which is preliminary data.</text>
</comment>
<dbReference type="CDD" id="cd05121">
    <property type="entry name" value="ABC1_ADCK3-like"/>
    <property type="match status" value="1"/>
</dbReference>
<dbReference type="PANTHER" id="PTHR10566:SF113">
    <property type="entry name" value="PROTEIN ACTIVITY OF BC1 COMPLEX KINASE 7, CHLOROPLASTIC"/>
    <property type="match status" value="1"/>
</dbReference>